<feature type="region of interest" description="Disordered" evidence="2">
    <location>
        <begin position="143"/>
        <end position="165"/>
    </location>
</feature>
<keyword evidence="1" id="KW-1005">Bacterial flagellum biogenesis</keyword>
<dbReference type="EMBL" id="BJYA01000026">
    <property type="protein sequence ID" value="GEN47161.1"/>
    <property type="molecule type" value="Genomic_DNA"/>
</dbReference>
<keyword evidence="4" id="KW-1185">Reference proteome</keyword>
<evidence type="ECO:0000313" key="4">
    <source>
        <dbReference type="Proteomes" id="UP000321440"/>
    </source>
</evidence>
<dbReference type="InterPro" id="IPR007809">
    <property type="entry name" value="FlgN-like"/>
</dbReference>
<proteinExistence type="predicted"/>
<dbReference type="Proteomes" id="UP000321440">
    <property type="component" value="Unassembled WGS sequence"/>
</dbReference>
<dbReference type="SUPFAM" id="SSF140566">
    <property type="entry name" value="FlgN-like"/>
    <property type="match status" value="1"/>
</dbReference>
<reference evidence="3 4" key="1">
    <citation type="submission" date="2019-07" db="EMBL/GenBank/DDBJ databases">
        <title>Whole genome shotgun sequence of Alkalibacillus haloalkaliphilus NBRC 103110.</title>
        <authorList>
            <person name="Hosoyama A."/>
            <person name="Uohara A."/>
            <person name="Ohji S."/>
            <person name="Ichikawa N."/>
        </authorList>
    </citation>
    <scope>NUCLEOTIDE SEQUENCE [LARGE SCALE GENOMIC DNA]</scope>
    <source>
        <strain evidence="3 4">NBRC 103110</strain>
    </source>
</reference>
<evidence type="ECO:0000256" key="2">
    <source>
        <dbReference type="SAM" id="MobiDB-lite"/>
    </source>
</evidence>
<dbReference type="OrthoDB" id="2381500at2"/>
<feature type="compositionally biased region" description="Polar residues" evidence="2">
    <location>
        <begin position="147"/>
        <end position="158"/>
    </location>
</feature>
<dbReference type="AlphaFoldDB" id="A0A511W8V7"/>
<dbReference type="Pfam" id="PF05130">
    <property type="entry name" value="FlgN"/>
    <property type="match status" value="1"/>
</dbReference>
<gene>
    <name evidence="3" type="ORF">AHA02nite_29370</name>
</gene>
<evidence type="ECO:0000256" key="1">
    <source>
        <dbReference type="ARBA" id="ARBA00022795"/>
    </source>
</evidence>
<evidence type="ECO:0008006" key="5">
    <source>
        <dbReference type="Google" id="ProtNLM"/>
    </source>
</evidence>
<organism evidence="3 4">
    <name type="scientific">Alkalibacillus haloalkaliphilus</name>
    <dbReference type="NCBI Taxonomy" id="94136"/>
    <lineage>
        <taxon>Bacteria</taxon>
        <taxon>Bacillati</taxon>
        <taxon>Bacillota</taxon>
        <taxon>Bacilli</taxon>
        <taxon>Bacillales</taxon>
        <taxon>Bacillaceae</taxon>
        <taxon>Alkalibacillus</taxon>
    </lineage>
</organism>
<dbReference type="InterPro" id="IPR036679">
    <property type="entry name" value="FlgN-like_sf"/>
</dbReference>
<dbReference type="RefSeq" id="WP_146818603.1">
    <property type="nucleotide sequence ID" value="NZ_BJYA01000026.1"/>
</dbReference>
<dbReference type="GO" id="GO:0044780">
    <property type="term" value="P:bacterial-type flagellum assembly"/>
    <property type="evidence" value="ECO:0007669"/>
    <property type="project" value="InterPro"/>
</dbReference>
<evidence type="ECO:0000313" key="3">
    <source>
        <dbReference type="EMBL" id="GEN47161.1"/>
    </source>
</evidence>
<comment type="caution">
    <text evidence="3">The sequence shown here is derived from an EMBL/GenBank/DDBJ whole genome shotgun (WGS) entry which is preliminary data.</text>
</comment>
<dbReference type="Gene3D" id="1.20.58.300">
    <property type="entry name" value="FlgN-like"/>
    <property type="match status" value="1"/>
</dbReference>
<accession>A0A511W8V7</accession>
<sequence length="165" mass="19607">MLIESIIEKLEKINQLNESLYQLSQDKTERLKNNDLDAFNELLIKERKHAQAIDQLEAKRVQETDAWFQQNGLSDQEQTITNMIEHIQDGEHKQRLETLYEKLVYVLANLKQQEQLNRDLTQQSLQYLELTLDLIKPTYQKDLNYRKPQQQTNQTTDRSVFDSKA</sequence>
<name>A0A511W8V7_9BACI</name>
<protein>
    <recommendedName>
        <fullName evidence="5">Flagellar protein FlgN</fullName>
    </recommendedName>
</protein>